<dbReference type="SUPFAM" id="SSF50978">
    <property type="entry name" value="WD40 repeat-like"/>
    <property type="match status" value="1"/>
</dbReference>
<feature type="compositionally biased region" description="Acidic residues" evidence="4">
    <location>
        <begin position="72"/>
        <end position="95"/>
    </location>
</feature>
<dbReference type="InterPro" id="IPR001680">
    <property type="entry name" value="WD40_rpt"/>
</dbReference>
<dbReference type="InterPro" id="IPR051858">
    <property type="entry name" value="WD_repeat_GAD-1"/>
</dbReference>
<dbReference type="InterPro" id="IPR036322">
    <property type="entry name" value="WD40_repeat_dom_sf"/>
</dbReference>
<accession>A0AAQ3M701</accession>
<keyword evidence="1 3" id="KW-0853">WD repeat</keyword>
<evidence type="ECO:0000256" key="3">
    <source>
        <dbReference type="PROSITE-ProRule" id="PRU00221"/>
    </source>
</evidence>
<dbReference type="SMART" id="SM00320">
    <property type="entry name" value="WD40"/>
    <property type="match status" value="4"/>
</dbReference>
<feature type="compositionally biased region" description="Acidic residues" evidence="4">
    <location>
        <begin position="1"/>
        <end position="12"/>
    </location>
</feature>
<evidence type="ECO:0000313" key="6">
    <source>
        <dbReference type="Proteomes" id="UP001303373"/>
    </source>
</evidence>
<gene>
    <name evidence="5" type="ORF">R9X50_00493200</name>
</gene>
<dbReference type="Proteomes" id="UP001303373">
    <property type="component" value="Chromosome 7"/>
</dbReference>
<name>A0AAQ3M701_9PEZI</name>
<dbReference type="GO" id="GO:0035861">
    <property type="term" value="C:site of double-strand break"/>
    <property type="evidence" value="ECO:0007669"/>
    <property type="project" value="TreeGrafter"/>
</dbReference>
<evidence type="ECO:0000256" key="4">
    <source>
        <dbReference type="SAM" id="MobiDB-lite"/>
    </source>
</evidence>
<feature type="compositionally biased region" description="Polar residues" evidence="4">
    <location>
        <begin position="18"/>
        <end position="36"/>
    </location>
</feature>
<dbReference type="Pfam" id="PF00400">
    <property type="entry name" value="WD40"/>
    <property type="match status" value="3"/>
</dbReference>
<keyword evidence="6" id="KW-1185">Reference proteome</keyword>
<dbReference type="FunFam" id="2.130.10.10:FF:000868">
    <property type="entry name" value="WD repeat protein"/>
    <property type="match status" value="1"/>
</dbReference>
<dbReference type="GO" id="GO:0005634">
    <property type="term" value="C:nucleus"/>
    <property type="evidence" value="ECO:0007669"/>
    <property type="project" value="TreeGrafter"/>
</dbReference>
<dbReference type="PROSITE" id="PS50294">
    <property type="entry name" value="WD_REPEATS_REGION"/>
    <property type="match status" value="1"/>
</dbReference>
<organism evidence="5 6">
    <name type="scientific">Acrodontium crateriforme</name>
    <dbReference type="NCBI Taxonomy" id="150365"/>
    <lineage>
        <taxon>Eukaryota</taxon>
        <taxon>Fungi</taxon>
        <taxon>Dikarya</taxon>
        <taxon>Ascomycota</taxon>
        <taxon>Pezizomycotina</taxon>
        <taxon>Dothideomycetes</taxon>
        <taxon>Dothideomycetidae</taxon>
        <taxon>Mycosphaerellales</taxon>
        <taxon>Teratosphaeriaceae</taxon>
        <taxon>Acrodontium</taxon>
    </lineage>
</organism>
<reference evidence="5 6" key="1">
    <citation type="submission" date="2023-11" db="EMBL/GenBank/DDBJ databases">
        <title>An acidophilic fungus is an integral part of prey digestion in a carnivorous sundew plant.</title>
        <authorList>
            <person name="Tsai I.J."/>
        </authorList>
    </citation>
    <scope>NUCLEOTIDE SEQUENCE [LARGE SCALE GENOMIC DNA]</scope>
    <source>
        <strain evidence="5">169a</strain>
    </source>
</reference>
<evidence type="ECO:0000256" key="1">
    <source>
        <dbReference type="ARBA" id="ARBA00022574"/>
    </source>
</evidence>
<keyword evidence="2" id="KW-0677">Repeat</keyword>
<feature type="compositionally biased region" description="Basic and acidic residues" evidence="4">
    <location>
        <begin position="37"/>
        <end position="48"/>
    </location>
</feature>
<sequence>MDDQEIEIEENDELRQFLGTSSFGKQSRAANTQKQVDLSKRGAQKESEQTSQLSNRSIGGAASGSKAHDQSDSEDDDDDSDDDDDDDDDDDEDEFPVSHEMIIKTHDRAITAATLDPSGGRLITGSMDCTLKFHDFASMTPTTIRAFKSVDPSAVKGSANSETHPINQVVFNPLSAGHVLVATALPQAKIMSRDGDTIVEFAKGDMYLRDMHNTKGHISEVTTGTWHPTDRNICVTAGTDSTLRIWDINHARSQKEVIVHKSRTAGSAGRTRMTRVVWGSPTQGGNNLLISTALDGSLVMWSGDGPHSRPAAEIRDAHTRETWTSGLDISADGRLVVTRGGDNMIKLWDTRKFKTPVNTVSHASTSAQYQTSNICFSGNSTNIITGSETGHLHILNPGTLRPELVTPVTPGSPLITVLWHSKLNQIITGSANAETRVLYNPNISQGGAKTVMTRAPKKRHVDDDPNFTTDLSHGISGNAIIVPGGQVPSTASYASRHPTVGLTASGRSRDPRRPQVPVQTPFAKNNPDENYVKSQIPLSSLRDEDPREALLKYANKAKNDPLFTNAWKETQPKTIYAELSDDDEEEPDKKKARH</sequence>
<dbReference type="PANTHER" id="PTHR16017:SF0">
    <property type="entry name" value="WD REPEAT-CONTAINING PROTEIN 70"/>
    <property type="match status" value="1"/>
</dbReference>
<dbReference type="PROSITE" id="PS00678">
    <property type="entry name" value="WD_REPEATS_1"/>
    <property type="match status" value="1"/>
</dbReference>
<dbReference type="PROSITE" id="PS50082">
    <property type="entry name" value="WD_REPEATS_2"/>
    <property type="match status" value="3"/>
</dbReference>
<proteinExistence type="predicted"/>
<evidence type="ECO:0000313" key="5">
    <source>
        <dbReference type="EMBL" id="WPH02077.1"/>
    </source>
</evidence>
<dbReference type="EMBL" id="CP138586">
    <property type="protein sequence ID" value="WPH02077.1"/>
    <property type="molecule type" value="Genomic_DNA"/>
</dbReference>
<dbReference type="InterPro" id="IPR015943">
    <property type="entry name" value="WD40/YVTN_repeat-like_dom_sf"/>
</dbReference>
<evidence type="ECO:0000256" key="2">
    <source>
        <dbReference type="ARBA" id="ARBA00022737"/>
    </source>
</evidence>
<dbReference type="AlphaFoldDB" id="A0AAQ3M701"/>
<feature type="region of interest" description="Disordered" evidence="4">
    <location>
        <begin position="501"/>
        <end position="530"/>
    </location>
</feature>
<feature type="repeat" description="WD" evidence="3">
    <location>
        <begin position="214"/>
        <end position="256"/>
    </location>
</feature>
<feature type="region of interest" description="Disordered" evidence="4">
    <location>
        <begin position="1"/>
        <end position="103"/>
    </location>
</feature>
<feature type="repeat" description="WD" evidence="3">
    <location>
        <begin position="103"/>
        <end position="144"/>
    </location>
</feature>
<dbReference type="InterPro" id="IPR019775">
    <property type="entry name" value="WD40_repeat_CS"/>
</dbReference>
<feature type="region of interest" description="Disordered" evidence="4">
    <location>
        <begin position="560"/>
        <end position="594"/>
    </location>
</feature>
<feature type="repeat" description="WD" evidence="3">
    <location>
        <begin position="327"/>
        <end position="358"/>
    </location>
</feature>
<protein>
    <submittedName>
        <fullName evidence="5">WD repeat protein</fullName>
    </submittedName>
</protein>
<dbReference type="PANTHER" id="PTHR16017">
    <property type="entry name" value="GASTRULATION DEFECTIVE PROTEIN 1-RELATED"/>
    <property type="match status" value="1"/>
</dbReference>
<dbReference type="Gene3D" id="2.130.10.10">
    <property type="entry name" value="YVTN repeat-like/Quinoprotein amine dehydrogenase"/>
    <property type="match status" value="2"/>
</dbReference>